<dbReference type="AlphaFoldDB" id="D7BEJ2"/>
<dbReference type="EMBL" id="CP002042">
    <property type="protein sequence ID" value="ADH63235.1"/>
    <property type="molecule type" value="Genomic_DNA"/>
</dbReference>
<accession>D7BEJ2</accession>
<dbReference type="KEGG" id="msv:Mesil_1342"/>
<organism evidence="1 2">
    <name type="scientific">Allomeiothermus silvanus (strain ATCC 700542 / DSM 9946 / NBRC 106475 / NCIMB 13440 / VI-R2)</name>
    <name type="common">Thermus silvanus</name>
    <dbReference type="NCBI Taxonomy" id="526227"/>
    <lineage>
        <taxon>Bacteria</taxon>
        <taxon>Thermotogati</taxon>
        <taxon>Deinococcota</taxon>
        <taxon>Deinococci</taxon>
        <taxon>Thermales</taxon>
        <taxon>Thermaceae</taxon>
        <taxon>Allomeiothermus</taxon>
    </lineage>
</organism>
<keyword evidence="2" id="KW-1185">Reference proteome</keyword>
<dbReference type="HOGENOM" id="CLU_3382650_0_0_0"/>
<name>D7BEJ2_ALLS1</name>
<reference evidence="1 2" key="1">
    <citation type="journal article" date="2010" name="Stand. Genomic Sci.">
        <title>Complete genome sequence of Meiothermus silvanus type strain (VI-R2).</title>
        <authorList>
            <person name="Sikorski J."/>
            <person name="Tindall B.J."/>
            <person name="Lowry S."/>
            <person name="Lucas S."/>
            <person name="Nolan M."/>
            <person name="Copeland A."/>
            <person name="Glavina Del Rio T."/>
            <person name="Tice H."/>
            <person name="Cheng J.F."/>
            <person name="Han C."/>
            <person name="Pitluck S."/>
            <person name="Liolios K."/>
            <person name="Ivanova N."/>
            <person name="Mavromatis K."/>
            <person name="Mikhailova N."/>
            <person name="Pati A."/>
            <person name="Goodwin L."/>
            <person name="Chen A."/>
            <person name="Palaniappan K."/>
            <person name="Land M."/>
            <person name="Hauser L."/>
            <person name="Chang Y.J."/>
            <person name="Jeffries C.D."/>
            <person name="Rohde M."/>
            <person name="Goker M."/>
            <person name="Woyke T."/>
            <person name="Bristow J."/>
            <person name="Eisen J.A."/>
            <person name="Markowitz V."/>
            <person name="Hugenholtz P."/>
            <person name="Kyrpides N.C."/>
            <person name="Klenk H.P."/>
            <person name="Lapidus A."/>
        </authorList>
    </citation>
    <scope>NUCLEOTIDE SEQUENCE [LARGE SCALE GENOMIC DNA]</scope>
    <source>
        <strain evidence="2">ATCC 700542 / DSM 9946 / VI-R2</strain>
    </source>
</reference>
<evidence type="ECO:0000313" key="1">
    <source>
        <dbReference type="EMBL" id="ADH63235.1"/>
    </source>
</evidence>
<proteinExistence type="predicted"/>
<sequence>MGSHGKIRASFCVQDGLSVVRCGVLYNAVGVAG</sequence>
<gene>
    <name evidence="1" type="ordered locus">Mesil_1342</name>
</gene>
<dbReference type="STRING" id="526227.Mesil_1342"/>
<protein>
    <submittedName>
        <fullName evidence="1">Uncharacterized protein</fullName>
    </submittedName>
</protein>
<evidence type="ECO:0000313" key="2">
    <source>
        <dbReference type="Proteomes" id="UP000001916"/>
    </source>
</evidence>
<dbReference type="Proteomes" id="UP000001916">
    <property type="component" value="Chromosome"/>
</dbReference>